<gene>
    <name evidence="10" type="ORF">HP438_02370</name>
</gene>
<feature type="domain" description="Acyl-CoA dehydrogenase/oxidase C-terminal" evidence="7">
    <location>
        <begin position="236"/>
        <end position="381"/>
    </location>
</feature>
<dbReference type="RefSeq" id="WP_175310609.1">
    <property type="nucleotide sequence ID" value="NZ_CBCRYR010000016.1"/>
</dbReference>
<evidence type="ECO:0000259" key="7">
    <source>
        <dbReference type="Pfam" id="PF00441"/>
    </source>
</evidence>
<dbReference type="InterPro" id="IPR006091">
    <property type="entry name" value="Acyl-CoA_Oxase/DH_mid-dom"/>
</dbReference>
<evidence type="ECO:0000256" key="3">
    <source>
        <dbReference type="ARBA" id="ARBA00022630"/>
    </source>
</evidence>
<dbReference type="InterPro" id="IPR006089">
    <property type="entry name" value="Acyl-CoA_DH_CS"/>
</dbReference>
<evidence type="ECO:0000313" key="10">
    <source>
        <dbReference type="EMBL" id="NUU45822.1"/>
    </source>
</evidence>
<dbReference type="PROSITE" id="PS00073">
    <property type="entry name" value="ACYL_COA_DH_2"/>
    <property type="match status" value="1"/>
</dbReference>
<dbReference type="InterPro" id="IPR046373">
    <property type="entry name" value="Acyl-CoA_Oxase/DH_mid-dom_sf"/>
</dbReference>
<dbReference type="EMBL" id="JABMCH010000048">
    <property type="protein sequence ID" value="NUU45822.1"/>
    <property type="molecule type" value="Genomic_DNA"/>
</dbReference>
<feature type="domain" description="Acyl-CoA oxidase/dehydrogenase middle" evidence="8">
    <location>
        <begin position="127"/>
        <end position="221"/>
    </location>
</feature>
<comment type="similarity">
    <text evidence="2 6">Belongs to the acyl-CoA dehydrogenase family.</text>
</comment>
<evidence type="ECO:0000256" key="6">
    <source>
        <dbReference type="RuleBase" id="RU362125"/>
    </source>
</evidence>
<dbReference type="PROSITE" id="PS00072">
    <property type="entry name" value="ACYL_COA_DH_1"/>
    <property type="match status" value="1"/>
</dbReference>
<dbReference type="GO" id="GO:0050660">
    <property type="term" value="F:flavin adenine dinucleotide binding"/>
    <property type="evidence" value="ECO:0007669"/>
    <property type="project" value="InterPro"/>
</dbReference>
<dbReference type="PANTHER" id="PTHR43884">
    <property type="entry name" value="ACYL-COA DEHYDROGENASE"/>
    <property type="match status" value="1"/>
</dbReference>
<dbReference type="InterPro" id="IPR036250">
    <property type="entry name" value="AcylCo_DH-like_C"/>
</dbReference>
<dbReference type="FunFam" id="2.40.110.10:FF:000002">
    <property type="entry name" value="Acyl-CoA dehydrogenase fadE12"/>
    <property type="match status" value="1"/>
</dbReference>
<evidence type="ECO:0000259" key="9">
    <source>
        <dbReference type="Pfam" id="PF02771"/>
    </source>
</evidence>
<dbReference type="InterPro" id="IPR009100">
    <property type="entry name" value="AcylCoA_DH/oxidase_NM_dom_sf"/>
</dbReference>
<dbReference type="Pfam" id="PF02770">
    <property type="entry name" value="Acyl-CoA_dh_M"/>
    <property type="match status" value="1"/>
</dbReference>
<keyword evidence="5 6" id="KW-0560">Oxidoreductase</keyword>
<dbReference type="AlphaFoldDB" id="A0A7Y6B1P8"/>
<dbReference type="PANTHER" id="PTHR43884:SF12">
    <property type="entry name" value="ISOVALERYL-COA DEHYDROGENASE, MITOCHONDRIAL-RELATED"/>
    <property type="match status" value="1"/>
</dbReference>
<dbReference type="Gene3D" id="2.40.110.10">
    <property type="entry name" value="Butyryl-CoA Dehydrogenase, subunit A, domain 2"/>
    <property type="match status" value="1"/>
</dbReference>
<evidence type="ECO:0000313" key="11">
    <source>
        <dbReference type="Proteomes" id="UP000536441"/>
    </source>
</evidence>
<dbReference type="Gene3D" id="1.20.140.10">
    <property type="entry name" value="Butyryl-CoA Dehydrogenase, subunit A, domain 3"/>
    <property type="match status" value="1"/>
</dbReference>
<keyword evidence="3 6" id="KW-0285">Flavoprotein</keyword>
<dbReference type="InterPro" id="IPR013786">
    <property type="entry name" value="AcylCoA_DH/ox_N"/>
</dbReference>
<name>A0A7Y6B1P8_9SPHN</name>
<protein>
    <submittedName>
        <fullName evidence="10">Acyl-CoA dehydrogenase</fullName>
    </submittedName>
</protein>
<keyword evidence="4 6" id="KW-0274">FAD</keyword>
<dbReference type="Proteomes" id="UP000536441">
    <property type="component" value="Unassembled WGS sequence"/>
</dbReference>
<evidence type="ECO:0000256" key="5">
    <source>
        <dbReference type="ARBA" id="ARBA00023002"/>
    </source>
</evidence>
<evidence type="ECO:0000256" key="1">
    <source>
        <dbReference type="ARBA" id="ARBA00001974"/>
    </source>
</evidence>
<feature type="domain" description="Acyl-CoA dehydrogenase/oxidase N-terminal" evidence="9">
    <location>
        <begin position="11"/>
        <end position="121"/>
    </location>
</feature>
<comment type="cofactor">
    <cofactor evidence="1 6">
        <name>FAD</name>
        <dbReference type="ChEBI" id="CHEBI:57692"/>
    </cofactor>
</comment>
<dbReference type="FunFam" id="1.20.140.10:FF:000001">
    <property type="entry name" value="Acyl-CoA dehydrogenase"/>
    <property type="match status" value="1"/>
</dbReference>
<reference evidence="10 11" key="1">
    <citation type="submission" date="2020-05" db="EMBL/GenBank/DDBJ databases">
        <title>Genome Sequencing of Type Strains.</title>
        <authorList>
            <person name="Lemaire J.F."/>
            <person name="Inderbitzin P."/>
            <person name="Gregorio O.A."/>
            <person name="Collins S.B."/>
            <person name="Wespe N."/>
            <person name="Knight-Connoni V."/>
        </authorList>
    </citation>
    <scope>NUCLEOTIDE SEQUENCE [LARGE SCALE GENOMIC DNA]</scope>
    <source>
        <strain evidence="10 11">DSM 100049</strain>
    </source>
</reference>
<evidence type="ECO:0000256" key="2">
    <source>
        <dbReference type="ARBA" id="ARBA00009347"/>
    </source>
</evidence>
<dbReference type="InterPro" id="IPR037069">
    <property type="entry name" value="AcylCoA_DH/ox_N_sf"/>
</dbReference>
<organism evidence="10 11">
    <name type="scientific">Sphingomonas zeae</name>
    <dbReference type="NCBI Taxonomy" id="1646122"/>
    <lineage>
        <taxon>Bacteria</taxon>
        <taxon>Pseudomonadati</taxon>
        <taxon>Pseudomonadota</taxon>
        <taxon>Alphaproteobacteria</taxon>
        <taxon>Sphingomonadales</taxon>
        <taxon>Sphingomonadaceae</taxon>
        <taxon>Sphingomonas</taxon>
    </lineage>
</organism>
<comment type="caution">
    <text evidence="10">The sequence shown here is derived from an EMBL/GenBank/DDBJ whole genome shotgun (WGS) entry which is preliminary data.</text>
</comment>
<dbReference type="Pfam" id="PF02771">
    <property type="entry name" value="Acyl-CoA_dh_N"/>
    <property type="match status" value="1"/>
</dbReference>
<dbReference type="Pfam" id="PF00441">
    <property type="entry name" value="Acyl-CoA_dh_1"/>
    <property type="match status" value="1"/>
</dbReference>
<proteinExistence type="inferred from homology"/>
<dbReference type="SUPFAM" id="SSF56645">
    <property type="entry name" value="Acyl-CoA dehydrogenase NM domain-like"/>
    <property type="match status" value="1"/>
</dbReference>
<keyword evidence="11" id="KW-1185">Reference proteome</keyword>
<dbReference type="GO" id="GO:0003995">
    <property type="term" value="F:acyl-CoA dehydrogenase activity"/>
    <property type="evidence" value="ECO:0007669"/>
    <property type="project" value="InterPro"/>
</dbReference>
<dbReference type="SUPFAM" id="SSF47203">
    <property type="entry name" value="Acyl-CoA dehydrogenase C-terminal domain-like"/>
    <property type="match status" value="1"/>
</dbReference>
<evidence type="ECO:0000256" key="4">
    <source>
        <dbReference type="ARBA" id="ARBA00022827"/>
    </source>
</evidence>
<dbReference type="Gene3D" id="1.10.540.10">
    <property type="entry name" value="Acyl-CoA dehydrogenase/oxidase, N-terminal domain"/>
    <property type="match status" value="1"/>
</dbReference>
<dbReference type="InterPro" id="IPR009075">
    <property type="entry name" value="AcylCo_DH/oxidase_C"/>
</dbReference>
<evidence type="ECO:0000259" key="8">
    <source>
        <dbReference type="Pfam" id="PF02770"/>
    </source>
</evidence>
<sequence length="382" mass="41694">MGIYRSPWLDEELDQWRESVRSFCEDTLAPNEGRFNAQGFVDRDVWRQAGEIGILGADIPADLGGVGGHFGFSAIAAEEMARVGANSFRVAVAIHVIAAHYLAHYGSDEQRRQWLPGLCDGSKLAGVAMSEPGGGSDLQGMKTRAVLSDGQYAVSGSKIFITNGSQADLLVVAAKTNPEARARGISMMLLDTSLPGFSVGRRLEKVGLHASDTCELFFDNCLVQADALLGKEEGLGFIQMMEQLAYERVIAAVGCVANMEQAYVLARDYAAERRAFGKALTEMQHVRFELADIKTDVLAARTFLDHIITQMISGSVDAELASMGKYWTSEKLGQVADRCVQIFGGYGYMTEYPVARLYADARVERIYGGTTEIMKEIISRTL</sequence>
<accession>A0A7Y6B1P8</accession>